<dbReference type="InterPro" id="IPR022171">
    <property type="entry name" value="PPE_C"/>
</dbReference>
<comment type="similarity">
    <text evidence="1">Belongs to the mycobacterial PPE family.</text>
</comment>
<gene>
    <name evidence="4" type="ORF">B8W66_21150</name>
</gene>
<keyword evidence="5" id="KW-1185">Reference proteome</keyword>
<dbReference type="InterPro" id="IPR038332">
    <property type="entry name" value="PPE_sf"/>
</dbReference>
<evidence type="ECO:0008006" key="6">
    <source>
        <dbReference type="Google" id="ProtNLM"/>
    </source>
</evidence>
<dbReference type="PANTHER" id="PTHR46766">
    <property type="entry name" value="GLUTAMINE-RICH PROTEIN 2"/>
    <property type="match status" value="1"/>
</dbReference>
<dbReference type="GO" id="GO:0052572">
    <property type="term" value="P:response to host immune response"/>
    <property type="evidence" value="ECO:0007669"/>
    <property type="project" value="TreeGrafter"/>
</dbReference>
<feature type="domain" description="PPE family C-terminal" evidence="3">
    <location>
        <begin position="329"/>
        <end position="400"/>
    </location>
</feature>
<dbReference type="Gene3D" id="1.20.1260.20">
    <property type="entry name" value="PPE superfamily"/>
    <property type="match status" value="1"/>
</dbReference>
<dbReference type="Pfam" id="PF12484">
    <property type="entry name" value="PPE-SVP"/>
    <property type="match status" value="1"/>
</dbReference>
<feature type="domain" description="PPE" evidence="2">
    <location>
        <begin position="2"/>
        <end position="164"/>
    </location>
</feature>
<dbReference type="Pfam" id="PF00823">
    <property type="entry name" value="PPE"/>
    <property type="match status" value="1"/>
</dbReference>
<evidence type="ECO:0000259" key="2">
    <source>
        <dbReference type="Pfam" id="PF00823"/>
    </source>
</evidence>
<accession>A0A1X2LPS2</accession>
<protein>
    <recommendedName>
        <fullName evidence="6">PPE family protein</fullName>
    </recommendedName>
</protein>
<organism evidence="4 5">
    <name type="scientific">Mycobacterium decipiens</name>
    <dbReference type="NCBI Taxonomy" id="1430326"/>
    <lineage>
        <taxon>Bacteria</taxon>
        <taxon>Bacillati</taxon>
        <taxon>Actinomycetota</taxon>
        <taxon>Actinomycetes</taxon>
        <taxon>Mycobacteriales</taxon>
        <taxon>Mycobacteriaceae</taxon>
        <taxon>Mycobacterium</taxon>
    </lineage>
</organism>
<dbReference type="PANTHER" id="PTHR46766:SF1">
    <property type="entry name" value="GLUTAMINE-RICH PROTEIN 2"/>
    <property type="match status" value="1"/>
</dbReference>
<dbReference type="FunFam" id="1.20.1260.20:FF:000001">
    <property type="entry name" value="PPE family protein PPE41"/>
    <property type="match status" value="1"/>
</dbReference>
<evidence type="ECO:0000313" key="5">
    <source>
        <dbReference type="Proteomes" id="UP000193247"/>
    </source>
</evidence>
<sequence length="404" mass="41793">MDFSLLPPEINSARMYCGPGSGSLRGAAAAWDEVSAELQSTAETYSSVLSDLTSFEWLGPSSEALSAAVTPYIEWLNITAAQTKQTATQASAAATAFDQALSMTVPPPAITANRAQLAYLIATNFFSQNTPAIAATETAYAQMWAQDATAMFDYATTLTAAKTLTPFTPPQQDTNPAGLAAQTAAVTKAATLAGDRWLGNLFINIGNALVQVGELLMPEAPEVGIILVTLGDILKLLGQLINALPSNVIFKEGFTVMDAVLGFFQLIYATDTVNGMVTGAIGAEKSLGILPNLGPPTGPPQAPLELVAPLNSIAQALNGAHAGLERPVSATLGSADSIGSISVPPNWKATALKGSPLSTLPAHEAAAIGMPGPPGMRSSGTERPRVAPRYGFKLNVMSRPLVAG</sequence>
<name>A0A1X2LPS2_9MYCO</name>
<dbReference type="AlphaFoldDB" id="A0A1X2LPS2"/>
<evidence type="ECO:0000256" key="1">
    <source>
        <dbReference type="ARBA" id="ARBA00010652"/>
    </source>
</evidence>
<evidence type="ECO:0000313" key="4">
    <source>
        <dbReference type="EMBL" id="OSC37669.1"/>
    </source>
</evidence>
<evidence type="ECO:0000259" key="3">
    <source>
        <dbReference type="Pfam" id="PF12484"/>
    </source>
</evidence>
<dbReference type="RefSeq" id="WP_085327235.1">
    <property type="nucleotide sequence ID" value="NZ_NCXP01000042.1"/>
</dbReference>
<proteinExistence type="inferred from homology"/>
<dbReference type="SUPFAM" id="SSF140459">
    <property type="entry name" value="PE/PPE dimer-like"/>
    <property type="match status" value="1"/>
</dbReference>
<dbReference type="Proteomes" id="UP000193247">
    <property type="component" value="Unassembled WGS sequence"/>
</dbReference>
<dbReference type="InterPro" id="IPR000030">
    <property type="entry name" value="PPE_dom"/>
</dbReference>
<dbReference type="EMBL" id="NCXP01000042">
    <property type="protein sequence ID" value="OSC37669.1"/>
    <property type="molecule type" value="Genomic_DNA"/>
</dbReference>
<comment type="caution">
    <text evidence="4">The sequence shown here is derived from an EMBL/GenBank/DDBJ whole genome shotgun (WGS) entry which is preliminary data.</text>
</comment>
<reference evidence="4 5" key="1">
    <citation type="submission" date="2017-04" db="EMBL/GenBank/DDBJ databases">
        <title>The new phylogeny of genus Mycobacterium.</title>
        <authorList>
            <person name="Tortoli E."/>
            <person name="Trovato A."/>
            <person name="Cirillo D.M."/>
        </authorList>
    </citation>
    <scope>NUCLEOTIDE SEQUENCE [LARGE SCALE GENOMIC DNA]</scope>
    <source>
        <strain evidence="4 5">TBL 1200985</strain>
    </source>
</reference>